<reference evidence="2 3" key="1">
    <citation type="submission" date="2016-08" db="EMBL/GenBank/DDBJ databases">
        <title>A Parts List for Fungal Cellulosomes Revealed by Comparative Genomics.</title>
        <authorList>
            <consortium name="DOE Joint Genome Institute"/>
            <person name="Haitjema C.H."/>
            <person name="Gilmore S.P."/>
            <person name="Henske J.K."/>
            <person name="Solomon K.V."/>
            <person name="De Groot R."/>
            <person name="Kuo A."/>
            <person name="Mondo S.J."/>
            <person name="Salamov A.A."/>
            <person name="Labutti K."/>
            <person name="Zhao Z."/>
            <person name="Chiniquy J."/>
            <person name="Barry K."/>
            <person name="Brewer H.M."/>
            <person name="Purvine S.O."/>
            <person name="Wright A.T."/>
            <person name="Boxma B."/>
            <person name="Van Alen T."/>
            <person name="Hackstein J.H."/>
            <person name="Baker S.E."/>
            <person name="Grigoriev I.V."/>
            <person name="O'Malley M.A."/>
        </authorList>
    </citation>
    <scope>NUCLEOTIDE SEQUENCE [LARGE SCALE GENOMIC DNA]</scope>
    <source>
        <strain evidence="2 3">G1</strain>
    </source>
</reference>
<name>A0A1Y1ZSV3_9FUNG</name>
<feature type="compositionally biased region" description="Basic and acidic residues" evidence="1">
    <location>
        <begin position="1812"/>
        <end position="1831"/>
    </location>
</feature>
<organism evidence="2 3">
    <name type="scientific">Neocallimastix californiae</name>
    <dbReference type="NCBI Taxonomy" id="1754190"/>
    <lineage>
        <taxon>Eukaryota</taxon>
        <taxon>Fungi</taxon>
        <taxon>Fungi incertae sedis</taxon>
        <taxon>Chytridiomycota</taxon>
        <taxon>Chytridiomycota incertae sedis</taxon>
        <taxon>Neocallimastigomycetes</taxon>
        <taxon>Neocallimastigales</taxon>
        <taxon>Neocallimastigaceae</taxon>
        <taxon>Neocallimastix</taxon>
    </lineage>
</organism>
<dbReference type="Proteomes" id="UP000193920">
    <property type="component" value="Unassembled WGS sequence"/>
</dbReference>
<dbReference type="InterPro" id="IPR016024">
    <property type="entry name" value="ARM-type_fold"/>
</dbReference>
<feature type="region of interest" description="Disordered" evidence="1">
    <location>
        <begin position="1171"/>
        <end position="1199"/>
    </location>
</feature>
<comment type="caution">
    <text evidence="2">The sequence shown here is derived from an EMBL/GenBank/DDBJ whole genome shotgun (WGS) entry which is preliminary data.</text>
</comment>
<gene>
    <name evidence="2" type="ORF">LY90DRAFT_677728</name>
</gene>
<dbReference type="EMBL" id="MCOG01000366">
    <property type="protein sequence ID" value="ORY12895.1"/>
    <property type="molecule type" value="Genomic_DNA"/>
</dbReference>
<sequence>MSEIDVFKVRLYSDHKAIQIQGIEKIKKTLLNSLNESEITNLNNLLWDCIKNSNSSIPMGKRVFISSLCANALVELIKFGKNVWIDTLNSFYNIIPGIEEEKLPVMVNTIVKLLKLHVESISKEKEFKDYSTPFELDNLNIHPFIFLIQKRPETWVELIPHLNNLLPCTQELLEIQEKHKNDYLLITLEMLSPFIKYTILNFNDENCLINSSMVMDWLLQLLDNTLNLASKNEKIKELRDSVIHLCYFLLIHLTPNYNSINTVHQIFSSELTKLIIKYDFQKEFIGDFLYNLLACVLEQRKNNISTHTLIDQILLIVDKKKTELSIEYKAIFPEICLLLIDSIDSREENSLIGIMEIIINYAVEQHTPLVKYLPLAIFPLLQVYSEATNNTLKSKALNLIKTIELNVLLSNFDKSLELKDETHISNDFDSTMIFDIIYPFQNTNIFSTFIWNIDIIYKAFNDNIFPKNVFFNFNDNYNVLYKFLFLFHKDENIRAEALNNIIIRDENKSLVFGIIYFYLYYLKLETVPELQMSIILEKLPSLSELDDIFITNKVVKIVNLYYNHKSTDSSVKISCLSSVGLRALFEIWKRQPKIWNQLKYNISTYVSERCSIDREPDEALNEFDISYISILHDVCDHNIKECGQESIAWIKSLFGIKHINPTCQCLLLDTLNKCIENDIINARAAWILIINEFVNSLKENTHHLIYKYLFQYYNLISKKTEDTDIYYEFKSLILSNYILPLLSSKNAIIRSYVIDTISLYPVSEMIEHLPGPSDIVKFTEHNINDDIVKLYTILINNEITNMKSYKNNKNNKIDDSKIKLINALKDYASKISEEWYKEWKDGNVSVGKKSGIMLSILHSLLKNIVHIDNSQKINKENNMEIIQLMNSFLEDIDFSDSVTSRIGIISSWCAFFENQFMNIDHASEIKSELFLYAKDLFNDKMRNSAIPSICANSFMAYTGLVIAYHKTNNSSYQYINEWIDNLLQYSNPDSYIHNEYNNNDDIRFSIIISLTHLYSYIHATDERRKKNIFNQFMYLIHTISDKNSWQAFSLTYGLGHILNVLVQSLSNESQDTNKSLQKNDHMEILKEYKEILIKGFDDPQQRETLEFYGRKLGFVKLLELDNDSILSREALTQILKNCYKEIEYLFSGTELKYIEGDFWILTYASLLHHEGEEEEEEEEGEGEDENANKNKDEKKKNEEKKKEYYEQLQKIEPIFDQAMNYIRTKDSHENLYIHLFSSYCYHKYFKFIKKMNEDTDEILMETISYRSQLLSIVHLFNEDSIANNTKISSIFGTMALLGVNIIDFDCDSTIILQEYPDLVKDILEKLQLLYSTATGKSLKDARLTYILQSRLIHAIDTINMNKKTPLENEQNKNKFKSEGNNEPKDYSRLPLKTSYLRIIFNTLNKLSKETELNEIQYHIIRILLKSLINIDNSLPSVNWNPLLSQLTLMNINSNDIKILCLKFALKHVYLNHKLSKSILFYLLNSISFLFSESNIQHHKDLLIWFISEEGLGNQLSLAGLPPFNQIEEGISVNVNDVVISYTKMAEIVQVLINSISICENTQKNLENLIEVLSKHLLSIPLIENVSSNSNIDKVKHEILNILRNVYESVSILEDVQNMKIIRLIFSCFVCDSELLSDLISSTADKESIGKYENNDTSYDLELQKLNIGISQLVDMECSLNYPKQLKQNIRRSVKYSKEEVTKKSLIEVFPIIENKRVDEQIKKEVFLMNVSCIFQNIHSLINIKSKSLVDADKLQWLQEILDLSILYRNEENNTFYLRKIIFGIMNFLWTNAPPDDETVGKEEEEEEEKEDEEKGKENSQMEKDGKEEKIKTSSNKSIFEKIMEIYNTLKEENNNLVVQLNGLDFLFQPNVNKEKQEALSKRLLSIMKHFSDSEESSSNECYYEIKFGLLRFHNKNKFIKSHLIELIQE</sequence>
<feature type="compositionally biased region" description="Basic and acidic residues" evidence="1">
    <location>
        <begin position="1186"/>
        <end position="1199"/>
    </location>
</feature>
<evidence type="ECO:0000313" key="3">
    <source>
        <dbReference type="Proteomes" id="UP000193920"/>
    </source>
</evidence>
<dbReference type="SUPFAM" id="SSF48371">
    <property type="entry name" value="ARM repeat"/>
    <property type="match status" value="1"/>
</dbReference>
<accession>A0A1Y1ZSV3</accession>
<feature type="compositionally biased region" description="Acidic residues" evidence="1">
    <location>
        <begin position="1172"/>
        <end position="1185"/>
    </location>
</feature>
<dbReference type="STRING" id="1754190.A0A1Y1ZSV3"/>
<evidence type="ECO:0000313" key="2">
    <source>
        <dbReference type="EMBL" id="ORY12895.1"/>
    </source>
</evidence>
<keyword evidence="3" id="KW-1185">Reference proteome</keyword>
<feature type="region of interest" description="Disordered" evidence="1">
    <location>
        <begin position="1795"/>
        <end position="1831"/>
    </location>
</feature>
<evidence type="ECO:0000256" key="1">
    <source>
        <dbReference type="SAM" id="MobiDB-lite"/>
    </source>
</evidence>
<feature type="compositionally biased region" description="Acidic residues" evidence="1">
    <location>
        <begin position="1795"/>
        <end position="1811"/>
    </location>
</feature>
<dbReference type="OrthoDB" id="2110490at2759"/>
<protein>
    <recommendedName>
        <fullName evidence="4">DUF3730 domain-containing protein</fullName>
    </recommendedName>
</protein>
<proteinExistence type="predicted"/>
<evidence type="ECO:0008006" key="4">
    <source>
        <dbReference type="Google" id="ProtNLM"/>
    </source>
</evidence>